<sequence length="115" mass="11925">MAEAEARAIIANVRREIEEAADAMLAAAEKGLKDVQAARDGDASALDGLERMLCAILEACAFQDLTGQRLAKLDAMIGDVALGRSEGDPLLNGPALAGEGLDQAAADALMDFDKP</sequence>
<name>B4RAP3_PHEZH</name>
<dbReference type="EMBL" id="CP000747">
    <property type="protein sequence ID" value="ACG79641.1"/>
    <property type="molecule type" value="Genomic_DNA"/>
</dbReference>
<keyword evidence="3" id="KW-1185">Reference proteome</keyword>
<dbReference type="SUPFAM" id="SSF75708">
    <property type="entry name" value="Chemotaxis phosphatase CheZ"/>
    <property type="match status" value="1"/>
</dbReference>
<feature type="coiled-coil region" evidence="1">
    <location>
        <begin position="3"/>
        <end position="30"/>
    </location>
</feature>
<dbReference type="AlphaFoldDB" id="B4RAP3"/>
<organism evidence="2 3">
    <name type="scientific">Phenylobacterium zucineum (strain HLK1)</name>
    <dbReference type="NCBI Taxonomy" id="450851"/>
    <lineage>
        <taxon>Bacteria</taxon>
        <taxon>Pseudomonadati</taxon>
        <taxon>Pseudomonadota</taxon>
        <taxon>Alphaproteobacteria</taxon>
        <taxon>Caulobacterales</taxon>
        <taxon>Caulobacteraceae</taxon>
        <taxon>Phenylobacterium</taxon>
    </lineage>
</organism>
<dbReference type="OrthoDB" id="5455460at2"/>
<protein>
    <recommendedName>
        <fullName evidence="4">Chemotaxis protein CheZ</fullName>
    </recommendedName>
</protein>
<accession>B4RAP3</accession>
<dbReference type="Proteomes" id="UP000001868">
    <property type="component" value="Chromosome"/>
</dbReference>
<evidence type="ECO:0000256" key="1">
    <source>
        <dbReference type="SAM" id="Coils"/>
    </source>
</evidence>
<dbReference type="STRING" id="450851.PHZ_c3232"/>
<gene>
    <name evidence="2" type="ordered locus">PHZ_c3232</name>
</gene>
<evidence type="ECO:0000313" key="2">
    <source>
        <dbReference type="EMBL" id="ACG79641.1"/>
    </source>
</evidence>
<evidence type="ECO:0000313" key="3">
    <source>
        <dbReference type="Proteomes" id="UP000001868"/>
    </source>
</evidence>
<keyword evidence="1" id="KW-0175">Coiled coil</keyword>
<proteinExistence type="predicted"/>
<dbReference type="HOGENOM" id="CLU_2106693_0_0_5"/>
<dbReference type="KEGG" id="pzu:PHZ_c3232"/>
<reference evidence="2 3" key="1">
    <citation type="journal article" date="2008" name="BMC Genomics">
        <title>Complete genome of Phenylobacterium zucineum - a novel facultative intracellular bacterium isolated from human erythroleukemia cell line K562.</title>
        <authorList>
            <person name="Luo Y."/>
            <person name="Xu X."/>
            <person name="Ding Z."/>
            <person name="Liu Z."/>
            <person name="Zhang B."/>
            <person name="Yan Z."/>
            <person name="Sun J."/>
            <person name="Hu S."/>
            <person name="Hu X."/>
        </authorList>
    </citation>
    <scope>NUCLEOTIDE SEQUENCE [LARGE SCALE GENOMIC DNA]</scope>
    <source>
        <strain evidence="2 3">HLK1</strain>
    </source>
</reference>
<dbReference type="Gene3D" id="1.10.287.500">
    <property type="entry name" value="Helix hairpin bin"/>
    <property type="match status" value="1"/>
</dbReference>
<evidence type="ECO:0008006" key="4">
    <source>
        <dbReference type="Google" id="ProtNLM"/>
    </source>
</evidence>
<dbReference type="RefSeq" id="WP_012523779.1">
    <property type="nucleotide sequence ID" value="NC_011144.1"/>
</dbReference>